<evidence type="ECO:0000256" key="1">
    <source>
        <dbReference type="SAM" id="MobiDB-lite"/>
    </source>
</evidence>
<feature type="region of interest" description="Disordered" evidence="1">
    <location>
        <begin position="186"/>
        <end position="223"/>
    </location>
</feature>
<dbReference type="EMBL" id="CP019699">
    <property type="protein sequence ID" value="AQS55683.1"/>
    <property type="molecule type" value="Genomic_DNA"/>
</dbReference>
<dbReference type="RefSeq" id="WP_077719550.1">
    <property type="nucleotide sequence ID" value="NZ_CP019699.1"/>
</dbReference>
<dbReference type="OrthoDB" id="2080015at2"/>
<gene>
    <name evidence="2" type="ORF">B0W44_07660</name>
</gene>
<dbReference type="STRING" id="1471761.B0W44_07660"/>
<keyword evidence="3" id="KW-1185">Reference proteome</keyword>
<dbReference type="AlphaFoldDB" id="A0A1U9K6P4"/>
<name>A0A1U9K6P4_9BACL</name>
<evidence type="ECO:0000313" key="2">
    <source>
        <dbReference type="EMBL" id="AQS55683.1"/>
    </source>
</evidence>
<accession>A0A1U9K6P4</accession>
<dbReference type="Proteomes" id="UP000188603">
    <property type="component" value="Chromosome"/>
</dbReference>
<protein>
    <submittedName>
        <fullName evidence="2">Uncharacterized protein</fullName>
    </submittedName>
</protein>
<evidence type="ECO:0000313" key="3">
    <source>
        <dbReference type="Proteomes" id="UP000188603"/>
    </source>
</evidence>
<feature type="compositionally biased region" description="Basic and acidic residues" evidence="1">
    <location>
        <begin position="186"/>
        <end position="220"/>
    </location>
</feature>
<sequence length="299" mass="33399">MAYQEYEQTPDFVLERAKEEHDRAETLYKQAKARIPEKYHDFLMRLEQGVKLFSKNMIGNDKKARELRLWGTDKGTYVTISLPYVTVDGRVQMARDEHRKAGKKLNILPAEISDNGKYLSVTVESELLGSATGSVMINVGGKGVDRTNPLENAETSAVGRALSFLGYGLVGTGIASAEEIENAKKAQNELNKKEKSDSDNVVDFKQKDNQSSTQKDESELKPNSQFVDMKAIATKAGDPCYELIFKAGEREAKVYAIGDMFDYIDQVAESLVENAHCYIETEKKEGKLVLQELKVVHSA</sequence>
<proteinExistence type="predicted"/>
<organism evidence="2 3">
    <name type="scientific">Novibacillus thermophilus</name>
    <dbReference type="NCBI Taxonomy" id="1471761"/>
    <lineage>
        <taxon>Bacteria</taxon>
        <taxon>Bacillati</taxon>
        <taxon>Bacillota</taxon>
        <taxon>Bacilli</taxon>
        <taxon>Bacillales</taxon>
        <taxon>Thermoactinomycetaceae</taxon>
        <taxon>Novibacillus</taxon>
    </lineage>
</organism>
<reference evidence="2 3" key="1">
    <citation type="journal article" date="2015" name="Int. J. Syst. Evol. Microbiol.">
        <title>Novibacillus thermophilus gen. nov., sp. nov., a Gram-staining-negative and moderately thermophilic member of the family Thermoactinomycetaceae.</title>
        <authorList>
            <person name="Yang G."/>
            <person name="Chen J."/>
            <person name="Zhou S."/>
        </authorList>
    </citation>
    <scope>NUCLEOTIDE SEQUENCE [LARGE SCALE GENOMIC DNA]</scope>
    <source>
        <strain evidence="2 3">SG-1</strain>
    </source>
</reference>
<dbReference type="KEGG" id="ntr:B0W44_07660"/>